<gene>
    <name evidence="2" type="primary">LOC142169052</name>
</gene>
<organism evidence="1 2">
    <name type="scientific">Nicotiana tabacum</name>
    <name type="common">Common tobacco</name>
    <dbReference type="NCBI Taxonomy" id="4097"/>
    <lineage>
        <taxon>Eukaryota</taxon>
        <taxon>Viridiplantae</taxon>
        <taxon>Streptophyta</taxon>
        <taxon>Embryophyta</taxon>
        <taxon>Tracheophyta</taxon>
        <taxon>Spermatophyta</taxon>
        <taxon>Magnoliopsida</taxon>
        <taxon>eudicotyledons</taxon>
        <taxon>Gunneridae</taxon>
        <taxon>Pentapetalae</taxon>
        <taxon>asterids</taxon>
        <taxon>lamiids</taxon>
        <taxon>Solanales</taxon>
        <taxon>Solanaceae</taxon>
        <taxon>Nicotianoideae</taxon>
        <taxon>Nicotianeae</taxon>
        <taxon>Nicotiana</taxon>
    </lineage>
</organism>
<reference evidence="1" key="1">
    <citation type="journal article" date="2014" name="Nat. Commun.">
        <title>The tobacco genome sequence and its comparison with those of tomato and potato.</title>
        <authorList>
            <person name="Sierro N."/>
            <person name="Battey J.N."/>
            <person name="Ouadi S."/>
            <person name="Bakaher N."/>
            <person name="Bovet L."/>
            <person name="Willig A."/>
            <person name="Goepfert S."/>
            <person name="Peitsch M.C."/>
            <person name="Ivanov N.V."/>
        </authorList>
    </citation>
    <scope>NUCLEOTIDE SEQUENCE [LARGE SCALE GENOMIC DNA]</scope>
</reference>
<accession>A0AC58SN00</accession>
<dbReference type="RefSeq" id="XP_075086350.1">
    <property type="nucleotide sequence ID" value="XM_075230249.1"/>
</dbReference>
<name>A0AC58SN00_TOBAC</name>
<evidence type="ECO:0000313" key="1">
    <source>
        <dbReference type="Proteomes" id="UP000790787"/>
    </source>
</evidence>
<sequence>MESAFSNLNGKIWLFFDAMVECELIMETDQQVTVRLFSHDTGQHIMMTSVYAKCSSLERLELWDNLYYMESDMEFPWLVGGDFNVANHTSFKKPVTHNWDADFIGDPFLLFKHKLKKVKEALSKWSKDTFDDIFKQLAILEDIVKVKEILFEEEPAIENRIVLQKIQAKLKKYLSLEEQYWKQKARMTWFAEGDRNTNFFHNFVNGKRKKLQLKMIQDGDGNWIENHEQIIDATTAFYQNQFNSEGEDTDLPMLDNVPNMVKMEHNLELYRYPTIEEVKVAVFELSDNSASGPDDFSGLFYQQCWDIICYDIHNMMLQFFDGASLPKSITHTNLVILPKKTRIHIFSDLRLISMSNFIDKVMYRVLHDRLERLLPSLISLNQSGFVKGRIIFENILLTQEIITDIRKRRTPANIVIKLDMTKAYDRVSWKYLLHVLRKMRFTENFINMVWKLISNNWYSVLVNGQNSGFFKSTRGVKQGDPLSLALFILSAEVLSRSLNKLFEDTIFREFGMPKWTNPLNHLAYADDTIIFTSVHPPSLNRIMEVLGGYEQVSSQMINKRKIPLHLLGCPIFYTRRRKDYYDELVKKVKAKFHSWKGKLLSSGGKATLISSVLQSMPLYLLSEFQVNEEMQEVSELWQSGAWNEKLINQSIPEDIAAHIILNINYEDTKDSWDTPTWMPTPLVKFNVSSAWQILRERCNFNQEFKYMWIKVLPFKEKTLEHIFLTSSTADKVWKTFMGAAGITTTMVQVKQVIRAWWNAECCTKLKPMFLAAPAIITWELWKKRNTGKNGGFVSNSRVIHEVNKTLHFLKRVPHEGWYKCNINGALKGNHGYSSLGFCVRDDAGDLIHARAEDIGVTTNVVVEAKAILAGLEYCIGKNLHPLILETDSLVLKKVIEGE</sequence>
<keyword evidence="1" id="KW-1185">Reference proteome</keyword>
<proteinExistence type="predicted"/>
<dbReference type="Proteomes" id="UP000790787">
    <property type="component" value="Chromosome 14"/>
</dbReference>
<protein>
    <submittedName>
        <fullName evidence="2">Uncharacterized protein LOC142169052</fullName>
    </submittedName>
</protein>
<reference evidence="2" key="2">
    <citation type="submission" date="2025-08" db="UniProtKB">
        <authorList>
            <consortium name="RefSeq"/>
        </authorList>
    </citation>
    <scope>IDENTIFICATION</scope>
    <source>
        <tissue evidence="2">Leaf</tissue>
    </source>
</reference>
<evidence type="ECO:0000313" key="2">
    <source>
        <dbReference type="RefSeq" id="XP_075086350.1"/>
    </source>
</evidence>